<keyword evidence="3" id="KW-1185">Reference proteome</keyword>
<protein>
    <recommendedName>
        <fullName evidence="4">C-type lectin domain-containing protein</fullName>
    </recommendedName>
</protein>
<dbReference type="SUPFAM" id="SSF56436">
    <property type="entry name" value="C-type lectin-like"/>
    <property type="match status" value="1"/>
</dbReference>
<dbReference type="Proteomes" id="UP000594220">
    <property type="component" value="Unplaced"/>
</dbReference>
<dbReference type="Ensembl" id="ENSCPRT00005022887.1">
    <property type="protein sequence ID" value="ENSCPRP00005019574.1"/>
    <property type="gene ID" value="ENSCPRG00005013651.1"/>
</dbReference>
<dbReference type="InterPro" id="IPR016187">
    <property type="entry name" value="CTDL_fold"/>
</dbReference>
<evidence type="ECO:0000313" key="2">
    <source>
        <dbReference type="Ensembl" id="ENSCPRP00005019574.1"/>
    </source>
</evidence>
<organism evidence="2 3">
    <name type="scientific">Crocodylus porosus</name>
    <name type="common">Saltwater crocodile</name>
    <name type="synonym">Estuarine crocodile</name>
    <dbReference type="NCBI Taxonomy" id="8502"/>
    <lineage>
        <taxon>Eukaryota</taxon>
        <taxon>Metazoa</taxon>
        <taxon>Chordata</taxon>
        <taxon>Craniata</taxon>
        <taxon>Vertebrata</taxon>
        <taxon>Euteleostomi</taxon>
        <taxon>Archelosauria</taxon>
        <taxon>Archosauria</taxon>
        <taxon>Crocodylia</taxon>
        <taxon>Longirostres</taxon>
        <taxon>Crocodylidae</taxon>
        <taxon>Crocodylus</taxon>
    </lineage>
</organism>
<proteinExistence type="predicted"/>
<reference evidence="2" key="1">
    <citation type="submission" date="2025-08" db="UniProtKB">
        <authorList>
            <consortium name="Ensembl"/>
        </authorList>
    </citation>
    <scope>IDENTIFICATION</scope>
</reference>
<evidence type="ECO:0000313" key="3">
    <source>
        <dbReference type="Proteomes" id="UP000594220"/>
    </source>
</evidence>
<dbReference type="InterPro" id="IPR016186">
    <property type="entry name" value="C-type_lectin-like/link_sf"/>
</dbReference>
<feature type="signal peptide" evidence="1">
    <location>
        <begin position="1"/>
        <end position="32"/>
    </location>
</feature>
<sequence length="105" mass="11482">MFLLVPGNLPESSPKRSRVLYALLLLLQSILAASLGGVTATCKSSTSPKHNFDKRSWEEAERFCMSQNSHLSSVLSLEEQVVYISGLPRAEIPPPLGVSCHCLQN</sequence>
<dbReference type="AlphaFoldDB" id="A0A7M4FZP6"/>
<keyword evidence="1" id="KW-0732">Signal</keyword>
<dbReference type="Gene3D" id="3.10.100.10">
    <property type="entry name" value="Mannose-Binding Protein A, subunit A"/>
    <property type="match status" value="1"/>
</dbReference>
<evidence type="ECO:0000256" key="1">
    <source>
        <dbReference type="SAM" id="SignalP"/>
    </source>
</evidence>
<reference evidence="2" key="2">
    <citation type="submission" date="2025-09" db="UniProtKB">
        <authorList>
            <consortium name="Ensembl"/>
        </authorList>
    </citation>
    <scope>IDENTIFICATION</scope>
</reference>
<feature type="chain" id="PRO_5029708802" description="C-type lectin domain-containing protein" evidence="1">
    <location>
        <begin position="33"/>
        <end position="105"/>
    </location>
</feature>
<evidence type="ECO:0008006" key="4">
    <source>
        <dbReference type="Google" id="ProtNLM"/>
    </source>
</evidence>
<accession>A0A7M4FZP6</accession>
<name>A0A7M4FZP6_CROPO</name>